<accession>A0A1Z4GHX7</accession>
<evidence type="ECO:0000313" key="2">
    <source>
        <dbReference type="EMBL" id="BAY17113.1"/>
    </source>
</evidence>
<keyword evidence="1" id="KW-0812">Transmembrane</keyword>
<evidence type="ECO:0000256" key="1">
    <source>
        <dbReference type="SAM" id="Phobius"/>
    </source>
</evidence>
<dbReference type="Proteomes" id="UP000218287">
    <property type="component" value="Chromosome"/>
</dbReference>
<evidence type="ECO:0000313" key="3">
    <source>
        <dbReference type="Proteomes" id="UP000218287"/>
    </source>
</evidence>
<dbReference type="OrthoDB" id="583293at2"/>
<keyword evidence="1" id="KW-0472">Membrane</keyword>
<proteinExistence type="predicted"/>
<feature type="transmembrane region" description="Helical" evidence="1">
    <location>
        <begin position="30"/>
        <end position="50"/>
    </location>
</feature>
<feature type="transmembrane region" description="Helical" evidence="1">
    <location>
        <begin position="106"/>
        <end position="125"/>
    </location>
</feature>
<name>A0A1Z4GHX7_9CYAN</name>
<feature type="transmembrane region" description="Helical" evidence="1">
    <location>
        <begin position="62"/>
        <end position="86"/>
    </location>
</feature>
<keyword evidence="1" id="KW-1133">Transmembrane helix</keyword>
<sequence length="129" mass="14819">MFSLLTIGFFFIVGLIVVETIQKLHPANPIINPIWEAICLGITSIFWVLLQSWLFREVKINLGWVIFFAIFGSVLAMTLSLIFWYFQDSTGKSKYTLRNAHILIGMYRFVLYGISIIFGVFLSQITNSN</sequence>
<dbReference type="AlphaFoldDB" id="A0A1Z4GHX7"/>
<protein>
    <submittedName>
        <fullName evidence="2">Uncharacterized protein</fullName>
    </submittedName>
</protein>
<organism evidence="2 3">
    <name type="scientific">Anabaenopsis circularis NIES-21</name>
    <dbReference type="NCBI Taxonomy" id="1085406"/>
    <lineage>
        <taxon>Bacteria</taxon>
        <taxon>Bacillati</taxon>
        <taxon>Cyanobacteriota</taxon>
        <taxon>Cyanophyceae</taxon>
        <taxon>Nostocales</taxon>
        <taxon>Nodulariaceae</taxon>
        <taxon>Anabaenopsis</taxon>
    </lineage>
</organism>
<dbReference type="EMBL" id="AP018174">
    <property type="protein sequence ID" value="BAY17113.1"/>
    <property type="molecule type" value="Genomic_DNA"/>
</dbReference>
<gene>
    <name evidence="2" type="ORF">NIES21_29470</name>
</gene>
<keyword evidence="3" id="KW-1185">Reference proteome</keyword>
<reference evidence="2 3" key="1">
    <citation type="submission" date="2017-06" db="EMBL/GenBank/DDBJ databases">
        <title>Genome sequencing of cyanobaciteial culture collection at National Institute for Environmental Studies (NIES).</title>
        <authorList>
            <person name="Hirose Y."/>
            <person name="Shimura Y."/>
            <person name="Fujisawa T."/>
            <person name="Nakamura Y."/>
            <person name="Kawachi M."/>
        </authorList>
    </citation>
    <scope>NUCLEOTIDE SEQUENCE [LARGE SCALE GENOMIC DNA]</scope>
    <source>
        <strain evidence="2 3">NIES-21</strain>
    </source>
</reference>